<dbReference type="InterPro" id="IPR018713">
    <property type="entry name" value="MPAB/Lcp_cat_dom"/>
</dbReference>
<sequence>MRKDTITGRSFPADFLEPYRHTGDPAADAVIDAVAAQGGHGAVGPLMRFLTNYEDFTFEGQSDAVQEFIKSQNKFPDTFDAQAFDEGMAFFWRNYRLISLLLGTYSLPYCYAGANGAQVLWISERIRNNTYQRLEETGAFVFGIMQEPDWHNGRNFQRIAKIRLLHAAIRWFTLHSGRWDAAWGYPICQEDMAATNLSFSYIAIKGFRKLKISVSQKEESSFLHFWNVVGELLGVDPALLPQNMLEAYRLEKGISARQFRSSEAGQGLTRALLKAIEQQITSPSLRNAPAAQMRFFLGDSTADLLDIPKAEWEDRFVKVALQAPFFPKLMSLQKPASPVLERYWR</sequence>
<organism evidence="2 3">
    <name type="scientific">Salmonirosea aquatica</name>
    <dbReference type="NCBI Taxonomy" id="2654236"/>
    <lineage>
        <taxon>Bacteria</taxon>
        <taxon>Pseudomonadati</taxon>
        <taxon>Bacteroidota</taxon>
        <taxon>Cytophagia</taxon>
        <taxon>Cytophagales</taxon>
        <taxon>Spirosomataceae</taxon>
        <taxon>Salmonirosea</taxon>
    </lineage>
</organism>
<evidence type="ECO:0000313" key="2">
    <source>
        <dbReference type="EMBL" id="MPR36364.1"/>
    </source>
</evidence>
<dbReference type="EMBL" id="WHLY01000002">
    <property type="protein sequence ID" value="MPR36364.1"/>
    <property type="molecule type" value="Genomic_DNA"/>
</dbReference>
<dbReference type="PANTHER" id="PTHR37539">
    <property type="entry name" value="SECRETED PROTEIN-RELATED"/>
    <property type="match status" value="1"/>
</dbReference>
<keyword evidence="3" id="KW-1185">Reference proteome</keyword>
<dbReference type="Pfam" id="PF09995">
    <property type="entry name" value="MPAB_Lcp_cat"/>
    <property type="match status" value="1"/>
</dbReference>
<accession>A0A7C9FB59</accession>
<name>A0A7C9FB59_9BACT</name>
<feature type="domain" description="ER-bound oxygenase mpaB/mpaB'/Rubber oxygenase catalytic" evidence="1">
    <location>
        <begin position="121"/>
        <end position="316"/>
    </location>
</feature>
<dbReference type="InterPro" id="IPR037473">
    <property type="entry name" value="Lcp-like"/>
</dbReference>
<dbReference type="GO" id="GO:0016491">
    <property type="term" value="F:oxidoreductase activity"/>
    <property type="evidence" value="ECO:0007669"/>
    <property type="project" value="InterPro"/>
</dbReference>
<protein>
    <submittedName>
        <fullName evidence="2">DUF2236 domain-containing protein</fullName>
    </submittedName>
</protein>
<dbReference type="RefSeq" id="WP_152764198.1">
    <property type="nucleotide sequence ID" value="NZ_WHLY01000002.1"/>
</dbReference>
<dbReference type="AlphaFoldDB" id="A0A7C9FB59"/>
<comment type="caution">
    <text evidence="2">The sequence shown here is derived from an EMBL/GenBank/DDBJ whole genome shotgun (WGS) entry which is preliminary data.</text>
</comment>
<dbReference type="PANTHER" id="PTHR37539:SF1">
    <property type="entry name" value="ER-BOUND OXYGENASE MPAB_MPAB'_RUBBER OXYGENASE CATALYTIC DOMAIN-CONTAINING PROTEIN"/>
    <property type="match status" value="1"/>
</dbReference>
<dbReference type="Proteomes" id="UP000479293">
    <property type="component" value="Unassembled WGS sequence"/>
</dbReference>
<proteinExistence type="predicted"/>
<evidence type="ECO:0000259" key="1">
    <source>
        <dbReference type="Pfam" id="PF09995"/>
    </source>
</evidence>
<evidence type="ECO:0000313" key="3">
    <source>
        <dbReference type="Proteomes" id="UP000479293"/>
    </source>
</evidence>
<gene>
    <name evidence="2" type="ORF">GBK04_24230</name>
</gene>
<reference evidence="2 3" key="1">
    <citation type="submission" date="2019-10" db="EMBL/GenBank/DDBJ databases">
        <title>Draft Genome Sequence of Cytophagaceae sp. SJW1-29.</title>
        <authorList>
            <person name="Choi A."/>
        </authorList>
    </citation>
    <scope>NUCLEOTIDE SEQUENCE [LARGE SCALE GENOMIC DNA]</scope>
    <source>
        <strain evidence="2 3">SJW1-29</strain>
    </source>
</reference>